<organism evidence="1 2">
    <name type="scientific">Nocardioides fonticola</name>
    <dbReference type="NCBI Taxonomy" id="450363"/>
    <lineage>
        <taxon>Bacteria</taxon>
        <taxon>Bacillati</taxon>
        <taxon>Actinomycetota</taxon>
        <taxon>Actinomycetes</taxon>
        <taxon>Propionibacteriales</taxon>
        <taxon>Nocardioidaceae</taxon>
        <taxon>Nocardioides</taxon>
    </lineage>
</organism>
<evidence type="ECO:0000313" key="2">
    <source>
        <dbReference type="Proteomes" id="UP001501495"/>
    </source>
</evidence>
<evidence type="ECO:0000313" key="1">
    <source>
        <dbReference type="EMBL" id="GAA4120433.1"/>
    </source>
</evidence>
<keyword evidence="2" id="KW-1185">Reference proteome</keyword>
<proteinExistence type="predicted"/>
<evidence type="ECO:0008006" key="3">
    <source>
        <dbReference type="Google" id="ProtNLM"/>
    </source>
</evidence>
<dbReference type="EMBL" id="BAAAZH010000016">
    <property type="protein sequence ID" value="GAA4120433.1"/>
    <property type="molecule type" value="Genomic_DNA"/>
</dbReference>
<comment type="caution">
    <text evidence="1">The sequence shown here is derived from an EMBL/GenBank/DDBJ whole genome shotgun (WGS) entry which is preliminary data.</text>
</comment>
<dbReference type="RefSeq" id="WP_344733638.1">
    <property type="nucleotide sequence ID" value="NZ_BAAAZH010000016.1"/>
</dbReference>
<accession>A0ABP7XJY0</accession>
<sequence>MPEHDQPADTGLITEADYEAAHAATPTNYDDILVAITARSSQDDLGEDGAGVTPATPGQALANARALSVGDVFVDVGKCLATVRGREFLIPAMWPDAETAWEQADGKHPTTDPTAIPRGAVVYWVNGRYGHVALSAGGGMCWSTDYRRPGYVDLAPIAALGPWCRGHLVGWAEELNGIDVWPHTTRPPKQVFGLDDRIRVVRAALRDAKAADAPGWRIAGLEAWLERLHKRYAAQQAQHGKAGR</sequence>
<protein>
    <recommendedName>
        <fullName evidence="3">NlpC/P60 domain-containing protein</fullName>
    </recommendedName>
</protein>
<name>A0ABP7XJY0_9ACTN</name>
<reference evidence="2" key="1">
    <citation type="journal article" date="2019" name="Int. J. Syst. Evol. Microbiol.">
        <title>The Global Catalogue of Microorganisms (GCM) 10K type strain sequencing project: providing services to taxonomists for standard genome sequencing and annotation.</title>
        <authorList>
            <consortium name="The Broad Institute Genomics Platform"/>
            <consortium name="The Broad Institute Genome Sequencing Center for Infectious Disease"/>
            <person name="Wu L."/>
            <person name="Ma J."/>
        </authorList>
    </citation>
    <scope>NUCLEOTIDE SEQUENCE [LARGE SCALE GENOMIC DNA]</scope>
    <source>
        <strain evidence="2">JCM 16703</strain>
    </source>
</reference>
<dbReference type="Proteomes" id="UP001501495">
    <property type="component" value="Unassembled WGS sequence"/>
</dbReference>
<gene>
    <name evidence="1" type="ORF">GCM10022215_24050</name>
</gene>